<dbReference type="Gene3D" id="2.40.50.100">
    <property type="match status" value="1"/>
</dbReference>
<dbReference type="SUPFAM" id="SSF111369">
    <property type="entry name" value="HlyD-like secretion proteins"/>
    <property type="match status" value="1"/>
</dbReference>
<dbReference type="Proteomes" id="UP000462435">
    <property type="component" value="Unassembled WGS sequence"/>
</dbReference>
<dbReference type="InterPro" id="IPR006143">
    <property type="entry name" value="RND_pump_MFP"/>
</dbReference>
<comment type="similarity">
    <text evidence="1">Belongs to the membrane fusion protein (MFP) (TC 8.A.1) family.</text>
</comment>
<proteinExistence type="inferred from homology"/>
<dbReference type="Pfam" id="PF25975">
    <property type="entry name" value="CzcB_C"/>
    <property type="match status" value="1"/>
</dbReference>
<evidence type="ECO:0000313" key="3">
    <source>
        <dbReference type="EMBL" id="KAF1046048.1"/>
    </source>
</evidence>
<dbReference type="GO" id="GO:1990281">
    <property type="term" value="C:efflux pump complex"/>
    <property type="evidence" value="ECO:0007669"/>
    <property type="project" value="TreeGrafter"/>
</dbReference>
<feature type="domain" description="CzcB-like C-terminal circularly permuted SH3-like" evidence="2">
    <location>
        <begin position="317"/>
        <end position="367"/>
    </location>
</feature>
<comment type="caution">
    <text evidence="3">The sequence shown here is derived from an EMBL/GenBank/DDBJ whole genome shotgun (WGS) entry which is preliminary data.</text>
</comment>
<name>A0A7V8FYH7_9BURK</name>
<dbReference type="Gene3D" id="2.40.30.170">
    <property type="match status" value="1"/>
</dbReference>
<accession>A0A7V8FYH7</accession>
<evidence type="ECO:0000259" key="2">
    <source>
        <dbReference type="Pfam" id="PF25975"/>
    </source>
</evidence>
<dbReference type="InterPro" id="IPR058649">
    <property type="entry name" value="CzcB_C"/>
</dbReference>
<protein>
    <submittedName>
        <fullName evidence="3">Cobalt-zinc-cadmium resistance protein CzcB</fullName>
    </submittedName>
</protein>
<organism evidence="3 4">
    <name type="scientific">Herbaspirillum frisingense</name>
    <dbReference type="NCBI Taxonomy" id="92645"/>
    <lineage>
        <taxon>Bacteria</taxon>
        <taxon>Pseudomonadati</taxon>
        <taxon>Pseudomonadota</taxon>
        <taxon>Betaproteobacteria</taxon>
        <taxon>Burkholderiales</taxon>
        <taxon>Oxalobacteraceae</taxon>
        <taxon>Herbaspirillum</taxon>
    </lineage>
</organism>
<dbReference type="Gene3D" id="2.40.420.20">
    <property type="match status" value="1"/>
</dbReference>
<evidence type="ECO:0000313" key="4">
    <source>
        <dbReference type="Proteomes" id="UP000462435"/>
    </source>
</evidence>
<reference evidence="4" key="1">
    <citation type="journal article" date="2020" name="MBio">
        <title>Horizontal gene transfer to a defensive symbiont with a reduced genome amongst a multipartite beetle microbiome.</title>
        <authorList>
            <person name="Waterworth S.C."/>
            <person name="Florez L.V."/>
            <person name="Rees E.R."/>
            <person name="Hertweck C."/>
            <person name="Kaltenpoth M."/>
            <person name="Kwan J.C."/>
        </authorList>
    </citation>
    <scope>NUCLEOTIDE SEQUENCE [LARGE SCALE GENOMIC DNA]</scope>
</reference>
<dbReference type="PANTHER" id="PTHR30469">
    <property type="entry name" value="MULTIDRUG RESISTANCE PROTEIN MDTA"/>
    <property type="match status" value="1"/>
</dbReference>
<gene>
    <name evidence="3" type="primary">czcB_1</name>
    <name evidence="3" type="ORF">GAK35_01162</name>
</gene>
<dbReference type="GO" id="GO:0015562">
    <property type="term" value="F:efflux transmembrane transporter activity"/>
    <property type="evidence" value="ECO:0007669"/>
    <property type="project" value="TreeGrafter"/>
</dbReference>
<sequence length="400" mass="42261">MAPFRIPMFTLIVSRLRRLPSPLALLGATIAALVLLAHWSAPAAPSEQPQPQRNLLTVAIAPLHQEHWPDTLTASGAVAPWQEISVVAEVDGLRVAEILADVGDHVKAGQLLARLSDTGVRADLEQARATLDEARAQSADAAQTLARVAGMSERGALSDQQIAQYRLASSVAAAREAAARAVLKQQQRRLAATRVVAPDSGIVSARGAVLGAAGATGSELFRLIRQGRLEWQAEIAQEELPRVASGMAAQIELSTRQPQAQWQAQSLEGRVRTVGVMLDKASRNALAYVELPSSSALRAGMYVRGAISTGASRAAVLPQQAVVMRDGLPAVFSVTAGGRAVLHKVKLGRRQGELVEIVAGLPPNAEEARFVTLGAGLVGDGDQVRVAAPRRVSLQEEGTR</sequence>
<dbReference type="Gene3D" id="1.10.287.470">
    <property type="entry name" value="Helix hairpin bin"/>
    <property type="match status" value="1"/>
</dbReference>
<evidence type="ECO:0000256" key="1">
    <source>
        <dbReference type="ARBA" id="ARBA00009477"/>
    </source>
</evidence>
<dbReference type="AlphaFoldDB" id="A0A7V8FYH7"/>
<dbReference type="EMBL" id="WNDX01000024">
    <property type="protein sequence ID" value="KAF1046048.1"/>
    <property type="molecule type" value="Genomic_DNA"/>
</dbReference>
<dbReference type="PANTHER" id="PTHR30469:SF15">
    <property type="entry name" value="HLYD FAMILY OF SECRETION PROTEINS"/>
    <property type="match status" value="1"/>
</dbReference>
<dbReference type="NCBIfam" id="TIGR01730">
    <property type="entry name" value="RND_mfp"/>
    <property type="match status" value="1"/>
</dbReference>